<dbReference type="AlphaFoldDB" id="A0A9P6DBU6"/>
<reference evidence="1" key="1">
    <citation type="submission" date="2020-11" db="EMBL/GenBank/DDBJ databases">
        <authorList>
            <consortium name="DOE Joint Genome Institute"/>
            <person name="Ahrendt S."/>
            <person name="Riley R."/>
            <person name="Andreopoulos W."/>
            <person name="Labutti K."/>
            <person name="Pangilinan J."/>
            <person name="Ruiz-Duenas F.J."/>
            <person name="Barrasa J.M."/>
            <person name="Sanchez-Garcia M."/>
            <person name="Camarero S."/>
            <person name="Miyauchi S."/>
            <person name="Serrano A."/>
            <person name="Linde D."/>
            <person name="Babiker R."/>
            <person name="Drula E."/>
            <person name="Ayuso-Fernandez I."/>
            <person name="Pacheco R."/>
            <person name="Padilla G."/>
            <person name="Ferreira P."/>
            <person name="Barriuso J."/>
            <person name="Kellner H."/>
            <person name="Castanera R."/>
            <person name="Alfaro M."/>
            <person name="Ramirez L."/>
            <person name="Pisabarro A.G."/>
            <person name="Kuo A."/>
            <person name="Tritt A."/>
            <person name="Lipzen A."/>
            <person name="He G."/>
            <person name="Yan M."/>
            <person name="Ng V."/>
            <person name="Cullen D."/>
            <person name="Martin F."/>
            <person name="Rosso M.-N."/>
            <person name="Henrissat B."/>
            <person name="Hibbett D."/>
            <person name="Martinez A.T."/>
            <person name="Grigoriev I.V."/>
        </authorList>
    </citation>
    <scope>NUCLEOTIDE SEQUENCE</scope>
    <source>
        <strain evidence="1">ATCC 90797</strain>
    </source>
</reference>
<name>A0A9P6DBU6_PLEER</name>
<protein>
    <submittedName>
        <fullName evidence="1">Uncharacterized protein</fullName>
    </submittedName>
</protein>
<comment type="caution">
    <text evidence="1">The sequence shown here is derived from an EMBL/GenBank/DDBJ whole genome shotgun (WGS) entry which is preliminary data.</text>
</comment>
<evidence type="ECO:0000313" key="1">
    <source>
        <dbReference type="EMBL" id="KAF9498997.1"/>
    </source>
</evidence>
<dbReference type="EMBL" id="MU154534">
    <property type="protein sequence ID" value="KAF9498997.1"/>
    <property type="molecule type" value="Genomic_DNA"/>
</dbReference>
<keyword evidence="2" id="KW-1185">Reference proteome</keyword>
<gene>
    <name evidence="1" type="ORF">BDN71DRAFT_262368</name>
</gene>
<dbReference type="Proteomes" id="UP000807025">
    <property type="component" value="Unassembled WGS sequence"/>
</dbReference>
<sequence>MCKERVVHRNGGGQKIMGTIETLSSQHASGNMAEGVVNISLVGNSVALRCQTIRANGRYYAGARQTPCTTGILIGSCYEDFHRVSRRQNVGRMGKGFVDSKYKVTKMLPFDWWDPTSPSCLARARALRTQSGGDGAQSGLQVEAEVTLSFASTIPFEHTYWPDHGMNESDAFGYNP</sequence>
<accession>A0A9P6DBU6</accession>
<evidence type="ECO:0000313" key="2">
    <source>
        <dbReference type="Proteomes" id="UP000807025"/>
    </source>
</evidence>
<organism evidence="1 2">
    <name type="scientific">Pleurotus eryngii</name>
    <name type="common">Boletus of the steppes</name>
    <dbReference type="NCBI Taxonomy" id="5323"/>
    <lineage>
        <taxon>Eukaryota</taxon>
        <taxon>Fungi</taxon>
        <taxon>Dikarya</taxon>
        <taxon>Basidiomycota</taxon>
        <taxon>Agaricomycotina</taxon>
        <taxon>Agaricomycetes</taxon>
        <taxon>Agaricomycetidae</taxon>
        <taxon>Agaricales</taxon>
        <taxon>Pleurotineae</taxon>
        <taxon>Pleurotaceae</taxon>
        <taxon>Pleurotus</taxon>
    </lineage>
</organism>
<proteinExistence type="predicted"/>